<accession>A0AA87YVX0</accession>
<keyword evidence="3" id="KW-0611">Plant defense</keyword>
<dbReference type="InterPro" id="IPR032675">
    <property type="entry name" value="LRR_dom_sf"/>
</dbReference>
<dbReference type="AlphaFoldDB" id="A0AA87YVX0"/>
<reference evidence="5" key="1">
    <citation type="submission" date="2023-07" db="EMBL/GenBank/DDBJ databases">
        <title>draft genome sequence of fig (Ficus carica).</title>
        <authorList>
            <person name="Takahashi T."/>
            <person name="Nishimura K."/>
        </authorList>
    </citation>
    <scope>NUCLEOTIDE SEQUENCE</scope>
</reference>
<dbReference type="PANTHER" id="PTHR36766:SF3">
    <property type="entry name" value="RPW8 DOMAIN-CONTAINING PROTEIN"/>
    <property type="match status" value="1"/>
</dbReference>
<feature type="domain" description="AAA+ ATPase" evidence="4">
    <location>
        <begin position="186"/>
        <end position="339"/>
    </location>
</feature>
<dbReference type="SMART" id="SM00382">
    <property type="entry name" value="AAA"/>
    <property type="match status" value="1"/>
</dbReference>
<dbReference type="InterPro" id="IPR027417">
    <property type="entry name" value="P-loop_NTPase"/>
</dbReference>
<comment type="caution">
    <text evidence="5">The sequence shown here is derived from an EMBL/GenBank/DDBJ whole genome shotgun (WGS) entry which is preliminary data.</text>
</comment>
<dbReference type="InterPro" id="IPR002182">
    <property type="entry name" value="NB-ARC"/>
</dbReference>
<dbReference type="SUPFAM" id="SSF52540">
    <property type="entry name" value="P-loop containing nucleoside triphosphate hydrolases"/>
    <property type="match status" value="1"/>
</dbReference>
<dbReference type="Pfam" id="PF05659">
    <property type="entry name" value="RPW8"/>
    <property type="match status" value="1"/>
</dbReference>
<dbReference type="EMBL" id="BTGU01008132">
    <property type="protein sequence ID" value="GMN24749.1"/>
    <property type="molecule type" value="Genomic_DNA"/>
</dbReference>
<evidence type="ECO:0000256" key="3">
    <source>
        <dbReference type="ARBA" id="ARBA00022821"/>
    </source>
</evidence>
<gene>
    <name evidence="5" type="ORF">TIFTF001_050343</name>
</gene>
<dbReference type="Gene3D" id="3.40.50.300">
    <property type="entry name" value="P-loop containing nucleotide triphosphate hydrolases"/>
    <property type="match status" value="1"/>
</dbReference>
<dbReference type="PANTHER" id="PTHR36766">
    <property type="entry name" value="PLANT BROAD-SPECTRUM MILDEW RESISTANCE PROTEIN RPW8"/>
    <property type="match status" value="1"/>
</dbReference>
<dbReference type="InterPro" id="IPR042197">
    <property type="entry name" value="Apaf_helical"/>
</dbReference>
<dbReference type="Gene3D" id="1.10.8.430">
    <property type="entry name" value="Helical domain of apoptotic protease-activating factors"/>
    <property type="match status" value="1"/>
</dbReference>
<protein>
    <recommendedName>
        <fullName evidence="4">AAA+ ATPase domain-containing protein</fullName>
    </recommendedName>
</protein>
<keyword evidence="2" id="KW-0677">Repeat</keyword>
<dbReference type="Proteomes" id="UP001187192">
    <property type="component" value="Unassembled WGS sequence"/>
</dbReference>
<organism evidence="5 6">
    <name type="scientific">Ficus carica</name>
    <name type="common">Common fig</name>
    <dbReference type="NCBI Taxonomy" id="3494"/>
    <lineage>
        <taxon>Eukaryota</taxon>
        <taxon>Viridiplantae</taxon>
        <taxon>Streptophyta</taxon>
        <taxon>Embryophyta</taxon>
        <taxon>Tracheophyta</taxon>
        <taxon>Spermatophyta</taxon>
        <taxon>Magnoliopsida</taxon>
        <taxon>eudicotyledons</taxon>
        <taxon>Gunneridae</taxon>
        <taxon>Pentapetalae</taxon>
        <taxon>rosids</taxon>
        <taxon>fabids</taxon>
        <taxon>Rosales</taxon>
        <taxon>Moraceae</taxon>
        <taxon>Ficeae</taxon>
        <taxon>Ficus</taxon>
    </lineage>
</organism>
<evidence type="ECO:0000259" key="4">
    <source>
        <dbReference type="SMART" id="SM00382"/>
    </source>
</evidence>
<name>A0AA87YVX0_FICCA</name>
<comment type="similarity">
    <text evidence="1">Belongs to the disease resistance NB-LRR family.</text>
</comment>
<dbReference type="Pfam" id="PF00931">
    <property type="entry name" value="NB-ARC"/>
    <property type="match status" value="1"/>
</dbReference>
<evidence type="ECO:0000256" key="1">
    <source>
        <dbReference type="ARBA" id="ARBA00008894"/>
    </source>
</evidence>
<dbReference type="GO" id="GO:0006952">
    <property type="term" value="P:defense response"/>
    <property type="evidence" value="ECO:0007669"/>
    <property type="project" value="UniProtKB-KW"/>
</dbReference>
<dbReference type="SUPFAM" id="SSF52047">
    <property type="entry name" value="RNI-like"/>
    <property type="match status" value="1"/>
</dbReference>
<dbReference type="InterPro" id="IPR036388">
    <property type="entry name" value="WH-like_DNA-bd_sf"/>
</dbReference>
<evidence type="ECO:0000313" key="5">
    <source>
        <dbReference type="EMBL" id="GMN24749.1"/>
    </source>
</evidence>
<proteinExistence type="inferred from homology"/>
<sequence length="687" mass="78565">MAASVAGNLIGGAALGAAFQLLFTEIQTTIQLARAFKGELENLDKKLKSLEPLVKKMIETNMELDLSLSNTTNFETEMKKGTLLVAKCKSLSSWKKAYKRPGHTKKLRKFDKYLDELRKILGLQLGVDILAIVGGVKSLVERREKQENMAPARMVRDRGGVPQPPQFVIGLDKPLGELKMKILREDGSVLVLKAHPGCGKTTLAQKLCNDSEIKGKFGSNIMFVEVSKTADLNLIVRRLYEQKDSAVPRDGDGARKSLELLLKQIGPGPILLVLDDVWSESKYIIEKFMFDDIPEYKILVTSRFEFPALGPTFKLETLDNEDAMKLFRFYAKLEDQNSNIPDELVEEVVQRCKRVPLALKLIGRSLCGRPREIWRSELKEWSKWDSSVLDFESELLLCLKRSLDIFGQKDEVLKECFLDLGSYPEDQRIPATALVDVWTELYRRDEDDATAYLFKLSGFNLADVMVTRKDVDEEDDYYSEHFVTQHDMLRELAIHQSKQDPETQRKRLILELNEQNLRDRWNELNERTFHAHLVSITTDGNFSSNWCNMNLPEAEVLILNFQSENYALPDFLKNMSKLKVLIITNYGFFPANLSNFELLGSLTNLKRIRFERVVIPPLSKTSIKLENLQKLSLFMCTVGQAFDSIQRSKPFPKLEELNIDYCRDFVALPAEFCDAVKNVLRKLSITH</sequence>
<dbReference type="PRINTS" id="PR00364">
    <property type="entry name" value="DISEASERSIST"/>
</dbReference>
<feature type="non-terminal residue" evidence="5">
    <location>
        <position position="687"/>
    </location>
</feature>
<dbReference type="Gene3D" id="1.10.10.10">
    <property type="entry name" value="Winged helix-like DNA-binding domain superfamily/Winged helix DNA-binding domain"/>
    <property type="match status" value="1"/>
</dbReference>
<keyword evidence="6" id="KW-1185">Reference proteome</keyword>
<dbReference type="GO" id="GO:0043531">
    <property type="term" value="F:ADP binding"/>
    <property type="evidence" value="ECO:0007669"/>
    <property type="project" value="InterPro"/>
</dbReference>
<dbReference type="InterPro" id="IPR008808">
    <property type="entry name" value="Powdery_mildew-R_dom"/>
</dbReference>
<evidence type="ECO:0000256" key="2">
    <source>
        <dbReference type="ARBA" id="ARBA00022737"/>
    </source>
</evidence>
<dbReference type="InterPro" id="IPR003593">
    <property type="entry name" value="AAA+_ATPase"/>
</dbReference>
<evidence type="ECO:0000313" key="6">
    <source>
        <dbReference type="Proteomes" id="UP001187192"/>
    </source>
</evidence>
<dbReference type="Gene3D" id="3.80.10.10">
    <property type="entry name" value="Ribonuclease Inhibitor"/>
    <property type="match status" value="1"/>
</dbReference>